<evidence type="ECO:0000313" key="13">
    <source>
        <dbReference type="Proteomes" id="UP000002586"/>
    </source>
</evidence>
<feature type="binding site" evidence="9">
    <location>
        <position position="290"/>
    </location>
    <ligand>
        <name>ATP</name>
        <dbReference type="ChEBI" id="CHEBI:30616"/>
    </ligand>
</feature>
<evidence type="ECO:0000256" key="8">
    <source>
        <dbReference type="PIRSR" id="PIRSR001589-1"/>
    </source>
</evidence>
<dbReference type="InterPro" id="IPR033738">
    <property type="entry name" value="AsnB_N"/>
</dbReference>
<evidence type="ECO:0000256" key="9">
    <source>
        <dbReference type="PIRSR" id="PIRSR001589-2"/>
    </source>
</evidence>
<protein>
    <recommendedName>
        <fullName evidence="3">asparagine synthase (glutamine-hydrolyzing)</fullName>
        <ecNumber evidence="3">6.3.5.4</ecNumber>
    </recommendedName>
</protein>
<dbReference type="Gene3D" id="3.60.20.10">
    <property type="entry name" value="Glutamine Phosphoribosylpyrophosphate, subunit 1, domain 1"/>
    <property type="match status" value="1"/>
</dbReference>
<comment type="catalytic activity">
    <reaction evidence="7">
        <text>L-aspartate + L-glutamine + ATP + H2O = L-asparagine + L-glutamate + AMP + diphosphate + H(+)</text>
        <dbReference type="Rhea" id="RHEA:12228"/>
        <dbReference type="ChEBI" id="CHEBI:15377"/>
        <dbReference type="ChEBI" id="CHEBI:15378"/>
        <dbReference type="ChEBI" id="CHEBI:29985"/>
        <dbReference type="ChEBI" id="CHEBI:29991"/>
        <dbReference type="ChEBI" id="CHEBI:30616"/>
        <dbReference type="ChEBI" id="CHEBI:33019"/>
        <dbReference type="ChEBI" id="CHEBI:58048"/>
        <dbReference type="ChEBI" id="CHEBI:58359"/>
        <dbReference type="ChEBI" id="CHEBI:456215"/>
        <dbReference type="EC" id="6.3.5.4"/>
    </reaction>
</comment>
<dbReference type="InterPro" id="IPR006426">
    <property type="entry name" value="Asn_synth_AEB"/>
</dbReference>
<dbReference type="STRING" id="156889.Mmc1_0596"/>
<dbReference type="KEGG" id="mgm:Mmc1_0596"/>
<dbReference type="PIRSF" id="PIRSF001589">
    <property type="entry name" value="Asn_synthetase_glu-h"/>
    <property type="match status" value="1"/>
</dbReference>
<dbReference type="PANTHER" id="PTHR43284">
    <property type="entry name" value="ASPARAGINE SYNTHETASE (GLUTAMINE-HYDROLYZING)"/>
    <property type="match status" value="1"/>
</dbReference>
<comment type="pathway">
    <text evidence="1">Amino-acid biosynthesis; L-asparagine biosynthesis; L-asparagine from L-aspartate (L-Gln route): step 1/1.</text>
</comment>
<evidence type="ECO:0000256" key="3">
    <source>
        <dbReference type="ARBA" id="ARBA00012737"/>
    </source>
</evidence>
<dbReference type="OrthoDB" id="9763290at2"/>
<comment type="similarity">
    <text evidence="2">Belongs to the asparagine synthetase family.</text>
</comment>
<evidence type="ECO:0000256" key="4">
    <source>
        <dbReference type="ARBA" id="ARBA00022741"/>
    </source>
</evidence>
<evidence type="ECO:0000259" key="11">
    <source>
        <dbReference type="PROSITE" id="PS51278"/>
    </source>
</evidence>
<evidence type="ECO:0000313" key="12">
    <source>
        <dbReference type="EMBL" id="ABK43117.1"/>
    </source>
</evidence>
<evidence type="ECO:0000256" key="10">
    <source>
        <dbReference type="PIRSR" id="PIRSR001589-3"/>
    </source>
</evidence>
<feature type="domain" description="Glutamine amidotransferase type-2" evidence="11">
    <location>
        <begin position="2"/>
        <end position="214"/>
    </location>
</feature>
<name>A0L574_MAGMM</name>
<keyword evidence="4 9" id="KW-0547">Nucleotide-binding</keyword>
<dbReference type="Pfam" id="PF00733">
    <property type="entry name" value="Asn_synthase"/>
    <property type="match status" value="1"/>
</dbReference>
<dbReference type="GO" id="GO:0005524">
    <property type="term" value="F:ATP binding"/>
    <property type="evidence" value="ECO:0007669"/>
    <property type="project" value="UniProtKB-KW"/>
</dbReference>
<keyword evidence="8" id="KW-0028">Amino-acid biosynthesis</keyword>
<dbReference type="Proteomes" id="UP000002586">
    <property type="component" value="Chromosome"/>
</dbReference>
<evidence type="ECO:0000256" key="5">
    <source>
        <dbReference type="ARBA" id="ARBA00022840"/>
    </source>
</evidence>
<dbReference type="InterPro" id="IPR051786">
    <property type="entry name" value="ASN_synthetase/amidase"/>
</dbReference>
<dbReference type="GO" id="GO:0004066">
    <property type="term" value="F:asparagine synthase (glutamine-hydrolyzing) activity"/>
    <property type="evidence" value="ECO:0007669"/>
    <property type="project" value="UniProtKB-EC"/>
</dbReference>
<dbReference type="CDD" id="cd00712">
    <property type="entry name" value="AsnB"/>
    <property type="match status" value="1"/>
</dbReference>
<evidence type="ECO:0000256" key="1">
    <source>
        <dbReference type="ARBA" id="ARBA00005187"/>
    </source>
</evidence>
<dbReference type="EC" id="6.3.5.4" evidence="3"/>
<gene>
    <name evidence="12" type="ordered locus">Mmc1_0596</name>
</gene>
<dbReference type="Pfam" id="PF13537">
    <property type="entry name" value="GATase_7"/>
    <property type="match status" value="1"/>
</dbReference>
<dbReference type="AlphaFoldDB" id="A0L574"/>
<keyword evidence="13" id="KW-1185">Reference proteome</keyword>
<dbReference type="PANTHER" id="PTHR43284:SF1">
    <property type="entry name" value="ASPARAGINE SYNTHETASE"/>
    <property type="match status" value="1"/>
</dbReference>
<accession>A0L574</accession>
<dbReference type="InterPro" id="IPR001962">
    <property type="entry name" value="Asn_synthase"/>
</dbReference>
<keyword evidence="6 8" id="KW-0315">Glutamine amidotransferase</keyword>
<reference evidence="12 13" key="2">
    <citation type="journal article" date="2012" name="Int. J. Syst. Evol. Microbiol.">
        <title>Magnetococcus marinus gen. nov., sp. nov., a marine, magnetotactic bacterium that represents a novel lineage (Magnetococcaceae fam. nov.; Magnetococcales ord. nov.) at the base of the Alphaproteobacteria.</title>
        <authorList>
            <person name="Bazylinski D.A."/>
            <person name="Williams T.J."/>
            <person name="Lefevre C.T."/>
            <person name="Berg R.J."/>
            <person name="Zhang C.L."/>
            <person name="Bowser S.S."/>
            <person name="Dean A.J."/>
            <person name="Beveridge T.J."/>
        </authorList>
    </citation>
    <scope>NUCLEOTIDE SEQUENCE [LARGE SCALE GENOMIC DNA]</scope>
    <source>
        <strain evidence="13">ATCC BAA-1437 / JCM 17883 / MC-1</strain>
    </source>
</reference>
<dbReference type="EMBL" id="CP000471">
    <property type="protein sequence ID" value="ABK43117.1"/>
    <property type="molecule type" value="Genomic_DNA"/>
</dbReference>
<feature type="site" description="Important for beta-aspartyl-AMP intermediate formation" evidence="10">
    <location>
        <position position="364"/>
    </location>
</feature>
<evidence type="ECO:0000256" key="7">
    <source>
        <dbReference type="ARBA" id="ARBA00048741"/>
    </source>
</evidence>
<dbReference type="RefSeq" id="WP_011712284.1">
    <property type="nucleotide sequence ID" value="NC_008576.1"/>
</dbReference>
<keyword evidence="5 9" id="KW-0067">ATP-binding</keyword>
<dbReference type="eggNOG" id="COG0367">
    <property type="taxonomic scope" value="Bacteria"/>
</dbReference>
<dbReference type="CDD" id="cd01991">
    <property type="entry name" value="Asn_synthase_B_C"/>
    <property type="match status" value="1"/>
</dbReference>
<sequence>MCGLSAILDLTGQRLPEAEQLTAMTRALAHRGPDGEGMHREPGVGLGHRRLSIIDLAGGAQPLWNEDRSVAVVFNGEIYNFPDLMQRLQGLGHQFHSRSDTEVIVHAWEQWGEQCVEALQGMFAFALWDRCQGVLFVARDRLGIKPLYYGFSEDGWLLVGSELKALTAHPGLSRSLDPKGVMDYFAYGYIPDPHSIYRQVKKLEPGYCARFTLGSGDWRLRCYWDLSFAAQPLTEAAALQQLQELLGQTVQSHTLADVPLGAFLSGGVDSSLITALLAKQSQTPLQALTVAFTGSREDEAPHARAVAQHLGVQQQLLTVDPLDFERLERLPGLYDEPFADSSAWPTFLLCEAAASRMKVVLSGDGGDELCAGYSRYRLFMAEQQVRQRVPSWLRRGLFGPMGMLYPKLDNAPRWLRAKSTLQALGEGPLEGLFRGASMMDPAMGQGLLAPDLMLLDYHPIEHFYRLNARLPEQVAFHDRMLYLDFKTFLAGRVLTKVDRASMAVGLEVRVPLLDHRLVEWAGRLPWCLKMQGGQGKYLLKKLAAQQVPATAVYRSKQGFIPPLAAWLRGPLQERLQDRLSSRVITESGLFHPRWIHWMLEQHRKKKQDLSMPLWSLLMFEGMLRKAQNKG</sequence>
<dbReference type="NCBIfam" id="TIGR01536">
    <property type="entry name" value="asn_synth_AEB"/>
    <property type="match status" value="1"/>
</dbReference>
<dbReference type="Gene3D" id="3.40.50.620">
    <property type="entry name" value="HUPs"/>
    <property type="match status" value="1"/>
</dbReference>
<dbReference type="InterPro" id="IPR017539">
    <property type="entry name" value="XrtA_amidotfase"/>
</dbReference>
<feature type="binding site" evidence="9">
    <location>
        <begin position="362"/>
        <end position="363"/>
    </location>
    <ligand>
        <name>ATP</name>
        <dbReference type="ChEBI" id="CHEBI:30616"/>
    </ligand>
</feature>
<dbReference type="SUPFAM" id="SSF56235">
    <property type="entry name" value="N-terminal nucleophile aminohydrolases (Ntn hydrolases)"/>
    <property type="match status" value="1"/>
</dbReference>
<keyword evidence="8" id="KW-0061">Asparagine biosynthesis</keyword>
<dbReference type="NCBIfam" id="TIGR03108">
    <property type="entry name" value="eps_aminotran_1"/>
    <property type="match status" value="1"/>
</dbReference>
<dbReference type="InterPro" id="IPR029055">
    <property type="entry name" value="Ntn_hydrolases_N"/>
</dbReference>
<dbReference type="GO" id="GO:0006529">
    <property type="term" value="P:asparagine biosynthetic process"/>
    <property type="evidence" value="ECO:0007669"/>
    <property type="project" value="UniProtKB-KW"/>
</dbReference>
<feature type="active site" description="For GATase activity" evidence="8">
    <location>
        <position position="2"/>
    </location>
</feature>
<reference evidence="13" key="1">
    <citation type="journal article" date="2009" name="Appl. Environ. Microbiol.">
        <title>Complete genome sequence of the chemolithoautotrophic marine magnetotactic coccus strain MC-1.</title>
        <authorList>
            <person name="Schubbe S."/>
            <person name="Williams T.J."/>
            <person name="Xie G."/>
            <person name="Kiss H.E."/>
            <person name="Brettin T.S."/>
            <person name="Martinez D."/>
            <person name="Ross C.A."/>
            <person name="Schuler D."/>
            <person name="Cox B.L."/>
            <person name="Nealson K.H."/>
            <person name="Bazylinski D.A."/>
        </authorList>
    </citation>
    <scope>NUCLEOTIDE SEQUENCE [LARGE SCALE GENOMIC DNA]</scope>
    <source>
        <strain evidence="13">ATCC BAA-1437 / JCM 17883 / MC-1</strain>
    </source>
</reference>
<dbReference type="HOGENOM" id="CLU_014658_3_1_5"/>
<evidence type="ECO:0000256" key="6">
    <source>
        <dbReference type="ARBA" id="ARBA00022962"/>
    </source>
</evidence>
<organism evidence="12 13">
    <name type="scientific">Magnetococcus marinus (strain ATCC BAA-1437 / JCM 17883 / MC-1)</name>
    <dbReference type="NCBI Taxonomy" id="156889"/>
    <lineage>
        <taxon>Bacteria</taxon>
        <taxon>Pseudomonadati</taxon>
        <taxon>Pseudomonadota</taxon>
        <taxon>Magnetococcia</taxon>
        <taxon>Magnetococcales</taxon>
        <taxon>Magnetococcaceae</taxon>
        <taxon>Magnetococcus</taxon>
    </lineage>
</organism>
<evidence type="ECO:0000256" key="2">
    <source>
        <dbReference type="ARBA" id="ARBA00005752"/>
    </source>
</evidence>
<dbReference type="InterPro" id="IPR014729">
    <property type="entry name" value="Rossmann-like_a/b/a_fold"/>
</dbReference>
<dbReference type="PROSITE" id="PS51278">
    <property type="entry name" value="GATASE_TYPE_2"/>
    <property type="match status" value="1"/>
</dbReference>
<proteinExistence type="inferred from homology"/>
<dbReference type="InterPro" id="IPR017932">
    <property type="entry name" value="GATase_2_dom"/>
</dbReference>
<dbReference type="GO" id="GO:0005829">
    <property type="term" value="C:cytosol"/>
    <property type="evidence" value="ECO:0007669"/>
    <property type="project" value="TreeGrafter"/>
</dbReference>
<dbReference type="SUPFAM" id="SSF52402">
    <property type="entry name" value="Adenine nucleotide alpha hydrolases-like"/>
    <property type="match status" value="1"/>
</dbReference>
<feature type="binding site" evidence="9">
    <location>
        <position position="100"/>
    </location>
    <ligand>
        <name>L-glutamine</name>
        <dbReference type="ChEBI" id="CHEBI:58359"/>
    </ligand>
</feature>